<keyword evidence="5 7" id="KW-1133">Transmembrane helix</keyword>
<feature type="transmembrane region" description="Helical" evidence="7">
    <location>
        <begin position="75"/>
        <end position="97"/>
    </location>
</feature>
<keyword evidence="2" id="KW-1003">Cell membrane</keyword>
<feature type="transmembrane region" description="Helical" evidence="7">
    <location>
        <begin position="42"/>
        <end position="63"/>
    </location>
</feature>
<evidence type="ECO:0000256" key="2">
    <source>
        <dbReference type="ARBA" id="ARBA00022475"/>
    </source>
</evidence>
<dbReference type="GO" id="GO:0022857">
    <property type="term" value="F:transmembrane transporter activity"/>
    <property type="evidence" value="ECO:0007669"/>
    <property type="project" value="TreeGrafter"/>
</dbReference>
<proteinExistence type="predicted"/>
<evidence type="ECO:0000313" key="9">
    <source>
        <dbReference type="EMBL" id="GAI45952.1"/>
    </source>
</evidence>
<reference evidence="9" key="1">
    <citation type="journal article" date="2014" name="Front. Microbiol.">
        <title>High frequency of phylogenetically diverse reductive dehalogenase-homologous genes in deep subseafloor sedimentary metagenomes.</title>
        <authorList>
            <person name="Kawai M."/>
            <person name="Futagami T."/>
            <person name="Toyoda A."/>
            <person name="Takaki Y."/>
            <person name="Nishi S."/>
            <person name="Hori S."/>
            <person name="Arai W."/>
            <person name="Tsubouchi T."/>
            <person name="Morono Y."/>
            <person name="Uchiyama I."/>
            <person name="Ito T."/>
            <person name="Fujiyama A."/>
            <person name="Inagaki F."/>
            <person name="Takami H."/>
        </authorList>
    </citation>
    <scope>NUCLEOTIDE SEQUENCE</scope>
    <source>
        <strain evidence="9">Expedition CK06-06</strain>
    </source>
</reference>
<evidence type="ECO:0000256" key="5">
    <source>
        <dbReference type="ARBA" id="ARBA00022989"/>
    </source>
</evidence>
<dbReference type="AlphaFoldDB" id="X1NPM4"/>
<evidence type="ECO:0000256" key="6">
    <source>
        <dbReference type="ARBA" id="ARBA00023136"/>
    </source>
</evidence>
<accession>X1NPM4</accession>
<dbReference type="PANTHER" id="PTHR33362">
    <property type="entry name" value="SIALIC ACID TRAP TRANSPORTER PERMEASE PROTEIN SIAT-RELATED"/>
    <property type="match status" value="1"/>
</dbReference>
<comment type="subcellular location">
    <subcellularLocation>
        <location evidence="1">Cell inner membrane</location>
        <topology evidence="1">Multi-pass membrane protein</topology>
    </subcellularLocation>
</comment>
<dbReference type="EMBL" id="BARV01028297">
    <property type="protein sequence ID" value="GAI45952.1"/>
    <property type="molecule type" value="Genomic_DNA"/>
</dbReference>
<keyword evidence="6 7" id="KW-0472">Membrane</keyword>
<comment type="caution">
    <text evidence="9">The sequence shown here is derived from an EMBL/GenBank/DDBJ whole genome shotgun (WGS) entry which is preliminary data.</text>
</comment>
<dbReference type="PANTHER" id="PTHR33362:SF2">
    <property type="entry name" value="TRAP TRANSPORTER LARGE PERMEASE PROTEIN"/>
    <property type="match status" value="1"/>
</dbReference>
<keyword evidence="4 7" id="KW-0812">Transmembrane</keyword>
<dbReference type="InterPro" id="IPR010656">
    <property type="entry name" value="DctM"/>
</dbReference>
<dbReference type="Pfam" id="PF06808">
    <property type="entry name" value="DctM"/>
    <property type="match status" value="1"/>
</dbReference>
<protein>
    <recommendedName>
        <fullName evidence="8">TRAP C4-dicarboxylate transport system permease DctM subunit domain-containing protein</fullName>
    </recommendedName>
</protein>
<gene>
    <name evidence="9" type="ORF">S06H3_45339</name>
</gene>
<dbReference type="InterPro" id="IPR004681">
    <property type="entry name" value="TRAP_DctM"/>
</dbReference>
<feature type="non-terminal residue" evidence="9">
    <location>
        <position position="1"/>
    </location>
</feature>
<evidence type="ECO:0000256" key="4">
    <source>
        <dbReference type="ARBA" id="ARBA00022692"/>
    </source>
</evidence>
<evidence type="ECO:0000256" key="7">
    <source>
        <dbReference type="SAM" id="Phobius"/>
    </source>
</evidence>
<keyword evidence="3" id="KW-0997">Cell inner membrane</keyword>
<name>X1NPM4_9ZZZZ</name>
<feature type="domain" description="TRAP C4-dicarboxylate transport system permease DctM subunit" evidence="8">
    <location>
        <begin position="2"/>
        <end position="94"/>
    </location>
</feature>
<organism evidence="9">
    <name type="scientific">marine sediment metagenome</name>
    <dbReference type="NCBI Taxonomy" id="412755"/>
    <lineage>
        <taxon>unclassified sequences</taxon>
        <taxon>metagenomes</taxon>
        <taxon>ecological metagenomes</taxon>
    </lineage>
</organism>
<dbReference type="GO" id="GO:0005886">
    <property type="term" value="C:plasma membrane"/>
    <property type="evidence" value="ECO:0007669"/>
    <property type="project" value="UniProtKB-SubCell"/>
</dbReference>
<evidence type="ECO:0000259" key="8">
    <source>
        <dbReference type="Pfam" id="PF06808"/>
    </source>
</evidence>
<evidence type="ECO:0000256" key="1">
    <source>
        <dbReference type="ARBA" id="ARBA00004429"/>
    </source>
</evidence>
<evidence type="ECO:0000256" key="3">
    <source>
        <dbReference type="ARBA" id="ARBA00022519"/>
    </source>
</evidence>
<sequence>LLNFVLLAMGMMMDDLSGTLLAAAVLYPIAVSAGVHPLHFAAIIGVNLGLGTVTPPTAPMLYLAGRIGNSPPEEYMKPAMFFMWVGMLPLVFLTTYWPTLSLFLPGLAGYVH</sequence>